<feature type="domain" description="DUF7480" evidence="1">
    <location>
        <begin position="28"/>
        <end position="128"/>
    </location>
</feature>
<dbReference type="NCBIfam" id="NF045617">
    <property type="entry name" value="mostly_LP"/>
    <property type="match status" value="1"/>
</dbReference>
<protein>
    <recommendedName>
        <fullName evidence="1">DUF7480 domain-containing protein</fullName>
    </recommendedName>
</protein>
<dbReference type="Pfam" id="PF24295">
    <property type="entry name" value="DUF7480"/>
    <property type="match status" value="1"/>
</dbReference>
<evidence type="ECO:0000313" key="3">
    <source>
        <dbReference type="Proteomes" id="UP000739284"/>
    </source>
</evidence>
<comment type="caution">
    <text evidence="2">The sequence shown here is derived from an EMBL/GenBank/DDBJ whole genome shotgun (WGS) entry which is preliminary data.</text>
</comment>
<organism evidence="2 3">
    <name type="scientific">Rahnella ecdela</name>
    <dbReference type="NCBI Taxonomy" id="2816250"/>
    <lineage>
        <taxon>Bacteria</taxon>
        <taxon>Pseudomonadati</taxon>
        <taxon>Pseudomonadota</taxon>
        <taxon>Gammaproteobacteria</taxon>
        <taxon>Enterobacterales</taxon>
        <taxon>Yersiniaceae</taxon>
        <taxon>Rahnella</taxon>
    </lineage>
</organism>
<proteinExistence type="predicted"/>
<dbReference type="EMBL" id="JAFMOY010000108">
    <property type="protein sequence ID" value="MBU9844098.1"/>
    <property type="molecule type" value="Genomic_DNA"/>
</dbReference>
<dbReference type="PROSITE" id="PS51257">
    <property type="entry name" value="PROKAR_LIPOPROTEIN"/>
    <property type="match status" value="1"/>
</dbReference>
<dbReference type="InterPro" id="IPR055903">
    <property type="entry name" value="DUF7480"/>
</dbReference>
<sequence>MLRVSSLLFLTLSLVGCFSGYRPIMPAQAEAFFVGDTLCLTTPERTEKQKLIGISMEKRGESPGFRKFFKNQDEYLTVKKDTCIPTFGYKFETGSAYNVVIYFTTDAERVKSDVSLKNYSISFVIWEKSDKSKQISVY</sequence>
<gene>
    <name evidence="2" type="ORF">J1784_03590</name>
</gene>
<accession>A0ABS6LAZ2</accession>
<evidence type="ECO:0000259" key="1">
    <source>
        <dbReference type="Pfam" id="PF24295"/>
    </source>
</evidence>
<name>A0ABS6LAZ2_9GAMM</name>
<keyword evidence="3" id="KW-1185">Reference proteome</keyword>
<dbReference type="RefSeq" id="WP_217148053.1">
    <property type="nucleotide sequence ID" value="NZ_JAFMOY010000108.1"/>
</dbReference>
<evidence type="ECO:0000313" key="2">
    <source>
        <dbReference type="EMBL" id="MBU9844098.1"/>
    </source>
</evidence>
<dbReference type="Proteomes" id="UP000739284">
    <property type="component" value="Unassembled WGS sequence"/>
</dbReference>
<reference evidence="2 3" key="1">
    <citation type="submission" date="2021-03" db="EMBL/GenBank/DDBJ databases">
        <title>Five novel Rahnella species.</title>
        <authorList>
            <person name="Brady C."/>
            <person name="Asselin J."/>
            <person name="Beer S."/>
            <person name="Bruberg M.B."/>
            <person name="Crampton B."/>
            <person name="Venter S."/>
            <person name="Arnold D."/>
            <person name="Denman S."/>
        </authorList>
    </citation>
    <scope>NUCLEOTIDE SEQUENCE [LARGE SCALE GENOMIC DNA]</scope>
    <source>
        <strain evidence="2 3">FRB 231</strain>
    </source>
</reference>
<dbReference type="InterPro" id="IPR054657">
    <property type="entry name" value="T6SS_periplasmic_put"/>
</dbReference>